<sequence>MAGPTPDERRQFGEQVAWTEAPNIFGMCLSGEVDGPSLDALIAYQRAWAAERGHIFVLCDLSAVTGATPEARRVLQGTRHTSAMTHVCFGAKFTIRIFAEMVMRAARFLRTSPPDMHIVFFDNEAEARAYIACVPPSRRRRRA</sequence>
<protein>
    <recommendedName>
        <fullName evidence="3">STAS/SEC14 domain-containing protein</fullName>
    </recommendedName>
</protein>
<comment type="caution">
    <text evidence="1">The sequence shown here is derived from an EMBL/GenBank/DDBJ whole genome shotgun (WGS) entry which is preliminary data.</text>
</comment>
<dbReference type="RefSeq" id="WP_271914964.1">
    <property type="nucleotide sequence ID" value="NZ_JAQNDO010000001.1"/>
</dbReference>
<proteinExistence type="predicted"/>
<gene>
    <name evidence="1" type="ORF">POL67_01935</name>
</gene>
<name>A0ABT5EE47_9BACT</name>
<evidence type="ECO:0000313" key="2">
    <source>
        <dbReference type="Proteomes" id="UP001221411"/>
    </source>
</evidence>
<organism evidence="1 2">
    <name type="scientific">Polyangium mundeleinium</name>
    <dbReference type="NCBI Taxonomy" id="2995306"/>
    <lineage>
        <taxon>Bacteria</taxon>
        <taxon>Pseudomonadati</taxon>
        <taxon>Myxococcota</taxon>
        <taxon>Polyangia</taxon>
        <taxon>Polyangiales</taxon>
        <taxon>Polyangiaceae</taxon>
        <taxon>Polyangium</taxon>
    </lineage>
</organism>
<accession>A0ABT5EE47</accession>
<dbReference type="Proteomes" id="UP001221411">
    <property type="component" value="Unassembled WGS sequence"/>
</dbReference>
<keyword evidence="2" id="KW-1185">Reference proteome</keyword>
<evidence type="ECO:0008006" key="3">
    <source>
        <dbReference type="Google" id="ProtNLM"/>
    </source>
</evidence>
<evidence type="ECO:0000313" key="1">
    <source>
        <dbReference type="EMBL" id="MDC0740086.1"/>
    </source>
</evidence>
<reference evidence="1 2" key="1">
    <citation type="submission" date="2022-11" db="EMBL/GenBank/DDBJ databases">
        <title>Minimal conservation of predation-associated metabolite biosynthetic gene clusters underscores biosynthetic potential of Myxococcota including descriptions for ten novel species: Archangium lansinium sp. nov., Myxococcus landrumus sp. nov., Nannocystis bai.</title>
        <authorList>
            <person name="Ahearne A."/>
            <person name="Stevens C."/>
            <person name="Dowd S."/>
        </authorList>
    </citation>
    <scope>NUCLEOTIDE SEQUENCE [LARGE SCALE GENOMIC DNA]</scope>
    <source>
        <strain evidence="1 2">RJM3</strain>
    </source>
</reference>
<dbReference type="EMBL" id="JAQNDO010000001">
    <property type="protein sequence ID" value="MDC0740086.1"/>
    <property type="molecule type" value="Genomic_DNA"/>
</dbReference>